<proteinExistence type="predicted"/>
<protein>
    <submittedName>
        <fullName evidence="2">Uncharacterized protein</fullName>
    </submittedName>
</protein>
<feature type="region of interest" description="Disordered" evidence="1">
    <location>
        <begin position="24"/>
        <end position="56"/>
    </location>
</feature>
<organism evidence="2 3">
    <name type="scientific">Larinioides sclopetarius</name>
    <dbReference type="NCBI Taxonomy" id="280406"/>
    <lineage>
        <taxon>Eukaryota</taxon>
        <taxon>Metazoa</taxon>
        <taxon>Ecdysozoa</taxon>
        <taxon>Arthropoda</taxon>
        <taxon>Chelicerata</taxon>
        <taxon>Arachnida</taxon>
        <taxon>Araneae</taxon>
        <taxon>Araneomorphae</taxon>
        <taxon>Entelegynae</taxon>
        <taxon>Araneoidea</taxon>
        <taxon>Araneidae</taxon>
        <taxon>Larinioides</taxon>
    </lineage>
</organism>
<name>A0AAV1Z440_9ARAC</name>
<accession>A0AAV1Z440</accession>
<evidence type="ECO:0000313" key="3">
    <source>
        <dbReference type="Proteomes" id="UP001497382"/>
    </source>
</evidence>
<sequence length="73" mass="8026">MQRRGSFLNSSIGKNLKLLKEFNSSEGSVSRKNFVFSSPAPQPKASLPSSPASEVKSTRISNIINNRSIFNKI</sequence>
<reference evidence="2 3" key="1">
    <citation type="submission" date="2024-04" db="EMBL/GenBank/DDBJ databases">
        <authorList>
            <person name="Rising A."/>
            <person name="Reimegard J."/>
            <person name="Sonavane S."/>
            <person name="Akerstrom W."/>
            <person name="Nylinder S."/>
            <person name="Hedman E."/>
            <person name="Kallberg Y."/>
        </authorList>
    </citation>
    <scope>NUCLEOTIDE SEQUENCE [LARGE SCALE GENOMIC DNA]</scope>
</reference>
<evidence type="ECO:0000256" key="1">
    <source>
        <dbReference type="SAM" id="MobiDB-lite"/>
    </source>
</evidence>
<dbReference type="AlphaFoldDB" id="A0AAV1Z440"/>
<evidence type="ECO:0000313" key="2">
    <source>
        <dbReference type="EMBL" id="CAL1266323.1"/>
    </source>
</evidence>
<dbReference type="EMBL" id="CAXIEN010000023">
    <property type="protein sequence ID" value="CAL1266323.1"/>
    <property type="molecule type" value="Genomic_DNA"/>
</dbReference>
<dbReference type="Proteomes" id="UP001497382">
    <property type="component" value="Unassembled WGS sequence"/>
</dbReference>
<gene>
    <name evidence="2" type="ORF">LARSCL_LOCUS3029</name>
</gene>
<keyword evidence="3" id="KW-1185">Reference proteome</keyword>
<comment type="caution">
    <text evidence="2">The sequence shown here is derived from an EMBL/GenBank/DDBJ whole genome shotgun (WGS) entry which is preliminary data.</text>
</comment>